<name>A0ABS0WT46_9FLAO</name>
<dbReference type="RefSeq" id="WP_198841762.1">
    <property type="nucleotide sequence ID" value="NZ_JAEHFJ010000005.1"/>
</dbReference>
<evidence type="ECO:0000313" key="1">
    <source>
        <dbReference type="EMBL" id="MBJ2175086.1"/>
    </source>
</evidence>
<dbReference type="EMBL" id="JAEHFJ010000005">
    <property type="protein sequence ID" value="MBJ2175086.1"/>
    <property type="molecule type" value="Genomic_DNA"/>
</dbReference>
<dbReference type="Proteomes" id="UP000623301">
    <property type="component" value="Unassembled WGS sequence"/>
</dbReference>
<evidence type="ECO:0000313" key="2">
    <source>
        <dbReference type="Proteomes" id="UP000623301"/>
    </source>
</evidence>
<protein>
    <submittedName>
        <fullName evidence="1">Uncharacterized protein</fullName>
    </submittedName>
</protein>
<organism evidence="1 2">
    <name type="scientific">Aureibaculum flavum</name>
    <dbReference type="NCBI Taxonomy" id="2795986"/>
    <lineage>
        <taxon>Bacteria</taxon>
        <taxon>Pseudomonadati</taxon>
        <taxon>Bacteroidota</taxon>
        <taxon>Flavobacteriia</taxon>
        <taxon>Flavobacteriales</taxon>
        <taxon>Flavobacteriaceae</taxon>
        <taxon>Aureibaculum</taxon>
    </lineage>
</organism>
<sequence length="154" mass="18215">MQKTDEYIASRLVWKAEQYKLPTEYSLYFKNLTQKKKDYYYEYIMDQNIGIATLLFTQPNSTKWTIIGTRKIVWGDNGKLESLLFSNIKKIKPHSLDSKEEMEEAFNGALPKMEWTELTLTKKSDEKANVYALKGSDFFAMWNIIRMVWQLNSQ</sequence>
<proteinExistence type="predicted"/>
<reference evidence="1 2" key="1">
    <citation type="submission" date="2020-12" db="EMBL/GenBank/DDBJ databases">
        <title>Aureibaculum luteum sp. nov. and Aureibaculum flavum sp. nov., novel members of the family Flavobacteriaceae isolated from Antarctic intertidal sediments.</title>
        <authorList>
            <person name="He X."/>
            <person name="Zhang X."/>
        </authorList>
    </citation>
    <scope>NUCLEOTIDE SEQUENCE [LARGE SCALE GENOMIC DNA]</scope>
    <source>
        <strain evidence="1 2">A20</strain>
    </source>
</reference>
<keyword evidence="2" id="KW-1185">Reference proteome</keyword>
<accession>A0ABS0WT46</accession>
<comment type="caution">
    <text evidence="1">The sequence shown here is derived from an EMBL/GenBank/DDBJ whole genome shotgun (WGS) entry which is preliminary data.</text>
</comment>
<gene>
    <name evidence="1" type="ORF">JBL43_12610</name>
</gene>